<dbReference type="EMBL" id="HACA01025037">
    <property type="protein sequence ID" value="CDW42398.1"/>
    <property type="molecule type" value="Transcribed_RNA"/>
</dbReference>
<name>A0A0K2UVW7_LEPSM</name>
<accession>A0A0K2UVW7</accession>
<sequence length="56" mass="6440">MDANESPRLFASPSTPFSPRGKQEENGKEEIVVETWDFMRDELEDFEKALQSFGES</sequence>
<evidence type="ECO:0000313" key="2">
    <source>
        <dbReference type="EMBL" id="CDW42398.1"/>
    </source>
</evidence>
<feature type="region of interest" description="Disordered" evidence="1">
    <location>
        <begin position="1"/>
        <end position="28"/>
    </location>
</feature>
<dbReference type="AlphaFoldDB" id="A0A0K2UVW7"/>
<organism evidence="2">
    <name type="scientific">Lepeophtheirus salmonis</name>
    <name type="common">Salmon louse</name>
    <name type="synonym">Caligus salmonis</name>
    <dbReference type="NCBI Taxonomy" id="72036"/>
    <lineage>
        <taxon>Eukaryota</taxon>
        <taxon>Metazoa</taxon>
        <taxon>Ecdysozoa</taxon>
        <taxon>Arthropoda</taxon>
        <taxon>Crustacea</taxon>
        <taxon>Multicrustacea</taxon>
        <taxon>Hexanauplia</taxon>
        <taxon>Copepoda</taxon>
        <taxon>Siphonostomatoida</taxon>
        <taxon>Caligidae</taxon>
        <taxon>Lepeophtheirus</taxon>
    </lineage>
</organism>
<reference evidence="2" key="1">
    <citation type="submission" date="2014-05" db="EMBL/GenBank/DDBJ databases">
        <authorList>
            <person name="Chronopoulou M."/>
        </authorList>
    </citation>
    <scope>NUCLEOTIDE SEQUENCE</scope>
    <source>
        <tissue evidence="2">Whole organism</tissue>
    </source>
</reference>
<proteinExistence type="predicted"/>
<protein>
    <submittedName>
        <fullName evidence="2">Uncharacterized protein</fullName>
    </submittedName>
</protein>
<evidence type="ECO:0000256" key="1">
    <source>
        <dbReference type="SAM" id="MobiDB-lite"/>
    </source>
</evidence>